<dbReference type="Pfam" id="PF00043">
    <property type="entry name" value="GST_C"/>
    <property type="match status" value="1"/>
</dbReference>
<feature type="domain" description="GST N-terminal" evidence="2">
    <location>
        <begin position="1"/>
        <end position="82"/>
    </location>
</feature>
<dbReference type="InterPro" id="IPR040079">
    <property type="entry name" value="Glutathione_S-Trfase"/>
</dbReference>
<feature type="domain" description="GST C-terminal" evidence="3">
    <location>
        <begin position="88"/>
        <end position="210"/>
    </location>
</feature>
<dbReference type="PANTHER" id="PTHR43969:SF9">
    <property type="entry name" value="GLUTATHIONE S TRANSFERASE D10, ISOFORM A-RELATED"/>
    <property type="match status" value="1"/>
</dbReference>
<dbReference type="FunFam" id="3.40.30.10:FF:000034">
    <property type="entry name" value="glutathione S-transferase 1"/>
    <property type="match status" value="1"/>
</dbReference>
<dbReference type="SFLD" id="SFLDG01153">
    <property type="entry name" value="Main.4:_Theta-like"/>
    <property type="match status" value="1"/>
</dbReference>
<dbReference type="PROSITE" id="PS50404">
    <property type="entry name" value="GST_NTER"/>
    <property type="match status" value="1"/>
</dbReference>
<protein>
    <submittedName>
        <fullName evidence="4">Uncharacterized protein</fullName>
    </submittedName>
</protein>
<dbReference type="SFLD" id="SFLDS00019">
    <property type="entry name" value="Glutathione_Transferase_(cytos"/>
    <property type="match status" value="1"/>
</dbReference>
<dbReference type="SUPFAM" id="SSF52833">
    <property type="entry name" value="Thioredoxin-like"/>
    <property type="match status" value="1"/>
</dbReference>
<organism evidence="4">
    <name type="scientific">Cuerna arida</name>
    <dbReference type="NCBI Taxonomy" id="1464854"/>
    <lineage>
        <taxon>Eukaryota</taxon>
        <taxon>Metazoa</taxon>
        <taxon>Ecdysozoa</taxon>
        <taxon>Arthropoda</taxon>
        <taxon>Hexapoda</taxon>
        <taxon>Insecta</taxon>
        <taxon>Pterygota</taxon>
        <taxon>Neoptera</taxon>
        <taxon>Paraneoptera</taxon>
        <taxon>Hemiptera</taxon>
        <taxon>Auchenorrhyncha</taxon>
        <taxon>Membracoidea</taxon>
        <taxon>Cicadellidae</taxon>
        <taxon>Cicadellinae</taxon>
        <taxon>Proconiini</taxon>
        <taxon>Cuerna</taxon>
    </lineage>
</organism>
<dbReference type="CDD" id="cd03045">
    <property type="entry name" value="GST_N_Delta_Epsilon"/>
    <property type="match status" value="1"/>
</dbReference>
<dbReference type="InterPro" id="IPR036282">
    <property type="entry name" value="Glutathione-S-Trfase_C_sf"/>
</dbReference>
<gene>
    <name evidence="4" type="ORF">g.12421</name>
</gene>
<dbReference type="EMBL" id="GECZ01000297">
    <property type="protein sequence ID" value="JAS69472.1"/>
    <property type="molecule type" value="Transcribed_RNA"/>
</dbReference>
<proteinExistence type="predicted"/>
<reference evidence="4" key="1">
    <citation type="submission" date="2015-11" db="EMBL/GenBank/DDBJ databases">
        <title>De novo transcriptome assembly of four potential Pierce s Disease insect vectors from Arizona vineyards.</title>
        <authorList>
            <person name="Tassone E.E."/>
        </authorList>
    </citation>
    <scope>NUCLEOTIDE SEQUENCE</scope>
</reference>
<dbReference type="PANTHER" id="PTHR43969">
    <property type="entry name" value="GLUTATHIONE S TRANSFERASE D10, ISOFORM A-RELATED"/>
    <property type="match status" value="1"/>
</dbReference>
<evidence type="ECO:0000313" key="4">
    <source>
        <dbReference type="EMBL" id="JAS69472.1"/>
    </source>
</evidence>
<sequence length="223" mass="25648">MPLVLHYLSLSPPARTVDLVIHALGLAAEYKVVDTLNKEQFKPEFLKLNPLHTIPVIVDDGFVLWESHAIITYLVSKYGKDDSLYPKDLKKRAIVDQRLHYSNDVFYVLRRITRKILLGQLKVLSDDYIHRVRELQMNMEKLLEGNKFMAGDTLTLADYSYITLVDVLEVFQPMENKFPHIKAWEARCKASMKSFDYVNKKGAAEIIAKIKDGLSSMENIFAT</sequence>
<dbReference type="AlphaFoldDB" id="A0A1B6H460"/>
<evidence type="ECO:0000256" key="1">
    <source>
        <dbReference type="ARBA" id="ARBA00011738"/>
    </source>
</evidence>
<dbReference type="Gene3D" id="3.40.30.10">
    <property type="entry name" value="Glutaredoxin"/>
    <property type="match status" value="1"/>
</dbReference>
<dbReference type="Gene3D" id="1.20.1050.10">
    <property type="match status" value="1"/>
</dbReference>
<dbReference type="SUPFAM" id="SSF47616">
    <property type="entry name" value="GST C-terminal domain-like"/>
    <property type="match status" value="1"/>
</dbReference>
<accession>A0A1B6H460</accession>
<dbReference type="InterPro" id="IPR010987">
    <property type="entry name" value="Glutathione-S-Trfase_C-like"/>
</dbReference>
<dbReference type="PROSITE" id="PS50405">
    <property type="entry name" value="GST_CTER"/>
    <property type="match status" value="1"/>
</dbReference>
<dbReference type="SFLD" id="SFLDG00358">
    <property type="entry name" value="Main_(cytGST)"/>
    <property type="match status" value="1"/>
</dbReference>
<evidence type="ECO:0000259" key="2">
    <source>
        <dbReference type="PROSITE" id="PS50404"/>
    </source>
</evidence>
<dbReference type="Pfam" id="PF13417">
    <property type="entry name" value="GST_N_3"/>
    <property type="match status" value="1"/>
</dbReference>
<dbReference type="InterPro" id="IPR036249">
    <property type="entry name" value="Thioredoxin-like_sf"/>
</dbReference>
<dbReference type="InterPro" id="IPR004046">
    <property type="entry name" value="GST_C"/>
</dbReference>
<dbReference type="FunFam" id="1.20.1050.10:FF:000007">
    <property type="entry name" value="Glutathione S-transferase 1-1"/>
    <property type="match status" value="1"/>
</dbReference>
<comment type="subunit">
    <text evidence="1">Homodimer.</text>
</comment>
<name>A0A1B6H460_9HEMI</name>
<dbReference type="InterPro" id="IPR004045">
    <property type="entry name" value="Glutathione_S-Trfase_N"/>
</dbReference>
<dbReference type="GO" id="GO:0006749">
    <property type="term" value="P:glutathione metabolic process"/>
    <property type="evidence" value="ECO:0007669"/>
    <property type="project" value="TreeGrafter"/>
</dbReference>
<evidence type="ECO:0000259" key="3">
    <source>
        <dbReference type="PROSITE" id="PS50405"/>
    </source>
</evidence>
<dbReference type="GO" id="GO:0004364">
    <property type="term" value="F:glutathione transferase activity"/>
    <property type="evidence" value="ECO:0007669"/>
    <property type="project" value="TreeGrafter"/>
</dbReference>